<dbReference type="OrthoDB" id="9868161at2"/>
<gene>
    <name evidence="1" type="ORF">KP014_15390</name>
    <name evidence="2" type="ORF">SAMN04487895_10348</name>
</gene>
<organism evidence="2 3">
    <name type="scientific">Paenibacillus sophorae</name>
    <dbReference type="NCBI Taxonomy" id="1333845"/>
    <lineage>
        <taxon>Bacteria</taxon>
        <taxon>Bacillati</taxon>
        <taxon>Bacillota</taxon>
        <taxon>Bacilli</taxon>
        <taxon>Bacillales</taxon>
        <taxon>Paenibacillaceae</taxon>
        <taxon>Paenibacillus</taxon>
    </lineage>
</organism>
<dbReference type="Proteomes" id="UP000683429">
    <property type="component" value="Chromosome"/>
</dbReference>
<evidence type="ECO:0000313" key="3">
    <source>
        <dbReference type="Proteomes" id="UP000198809"/>
    </source>
</evidence>
<reference evidence="1 4" key="2">
    <citation type="submission" date="2021-06" db="EMBL/GenBank/DDBJ databases">
        <title>Whole genome sequence of Paenibacillus sophorae DSM23020 for comparative genomics.</title>
        <authorList>
            <person name="Kim M.-J."/>
            <person name="Lee G."/>
            <person name="Shin J.-H."/>
        </authorList>
    </citation>
    <scope>NUCLEOTIDE SEQUENCE [LARGE SCALE GENOMIC DNA]</scope>
    <source>
        <strain evidence="1 4">DSM 23020</strain>
    </source>
</reference>
<dbReference type="AlphaFoldDB" id="A0A1H8JJD3"/>
<dbReference type="STRING" id="1333845.SAMN04487895_10348"/>
<dbReference type="EMBL" id="FODH01000003">
    <property type="protein sequence ID" value="SEN80869.1"/>
    <property type="molecule type" value="Genomic_DNA"/>
</dbReference>
<sequence length="140" mass="16003">MNNKQVMAQVVEVVKEKYNVMVKANLRGDYNEVYIKISVANIPESQQKVIQKWANTQGFVLETIVDTYITPSYQERIDAKCAEAGAMLVPARDTQTGKLFNKYNNTDQRQAMEAIWEEDQTGVRIAFIPEFMAIESVQYA</sequence>
<evidence type="ECO:0000313" key="4">
    <source>
        <dbReference type="Proteomes" id="UP000683429"/>
    </source>
</evidence>
<dbReference type="EMBL" id="CP076607">
    <property type="protein sequence ID" value="QWU13383.1"/>
    <property type="molecule type" value="Genomic_DNA"/>
</dbReference>
<protein>
    <submittedName>
        <fullName evidence="2">Uncharacterized protein</fullName>
    </submittedName>
</protein>
<reference evidence="2 3" key="1">
    <citation type="submission" date="2016-10" db="EMBL/GenBank/DDBJ databases">
        <authorList>
            <person name="de Groot N.N."/>
        </authorList>
    </citation>
    <scope>NUCLEOTIDE SEQUENCE [LARGE SCALE GENOMIC DNA]</scope>
    <source>
        <strain evidence="2 3">CGMCC 1.10238</strain>
    </source>
</reference>
<name>A0A1H8JJD3_9BACL</name>
<keyword evidence="4" id="KW-1185">Reference proteome</keyword>
<evidence type="ECO:0000313" key="1">
    <source>
        <dbReference type="EMBL" id="QWU13383.1"/>
    </source>
</evidence>
<dbReference type="RefSeq" id="WP_036600894.1">
    <property type="nucleotide sequence ID" value="NZ_CP076607.1"/>
</dbReference>
<dbReference type="Proteomes" id="UP000198809">
    <property type="component" value="Unassembled WGS sequence"/>
</dbReference>
<proteinExistence type="predicted"/>
<accession>A0A1H8JJD3</accession>
<evidence type="ECO:0000313" key="2">
    <source>
        <dbReference type="EMBL" id="SEN80869.1"/>
    </source>
</evidence>